<proteinExistence type="predicted"/>
<gene>
    <name evidence="2" type="ORF">COJ15_31040</name>
</gene>
<dbReference type="RefSeq" id="WP_098517558.1">
    <property type="nucleotide sequence ID" value="NZ_NUVX01000075.1"/>
</dbReference>
<feature type="region of interest" description="Disordered" evidence="1">
    <location>
        <begin position="62"/>
        <end position="86"/>
    </location>
</feature>
<dbReference type="EMBL" id="NUVX01000075">
    <property type="protein sequence ID" value="PFJ30243.1"/>
    <property type="molecule type" value="Genomic_DNA"/>
</dbReference>
<dbReference type="AlphaFoldDB" id="A0A9X6ZQ21"/>
<reference evidence="2 3" key="1">
    <citation type="submission" date="2017-09" db="EMBL/GenBank/DDBJ databases">
        <title>Large-scale bioinformatics analysis of Bacillus genomes uncovers conserved roles of natural products in bacterial physiology.</title>
        <authorList>
            <consortium name="Agbiome Team Llc"/>
            <person name="Bleich R.M."/>
            <person name="Grubbs K.J."/>
            <person name="Santa Maria K.C."/>
            <person name="Allen S.E."/>
            <person name="Farag S."/>
            <person name="Shank E.A."/>
            <person name="Bowers A."/>
        </authorList>
    </citation>
    <scope>NUCLEOTIDE SEQUENCE [LARGE SCALE GENOMIC DNA]</scope>
    <source>
        <strain evidence="2 3">AFS085496</strain>
    </source>
</reference>
<evidence type="ECO:0000313" key="2">
    <source>
        <dbReference type="EMBL" id="PFJ30243.1"/>
    </source>
</evidence>
<dbReference type="Proteomes" id="UP000224003">
    <property type="component" value="Unassembled WGS sequence"/>
</dbReference>
<protein>
    <submittedName>
        <fullName evidence="2">Uncharacterized protein</fullName>
    </submittedName>
</protein>
<evidence type="ECO:0000313" key="3">
    <source>
        <dbReference type="Proteomes" id="UP000224003"/>
    </source>
</evidence>
<name>A0A9X6ZQ21_BACTU</name>
<accession>A0A9X6ZQ21</accession>
<sequence length="111" mass="12974">MAAASITKEKKDKHRFHMRLHPEKDADIIEFLEGKHKTDYVKKLIREKIWAEKVGAQFMAPTSPVENFQNENIEPKPQPQVQQKRKQNTFASFQNFTQQTESKENSAVSLF</sequence>
<organism evidence="2 3">
    <name type="scientific">Bacillus thuringiensis</name>
    <dbReference type="NCBI Taxonomy" id="1428"/>
    <lineage>
        <taxon>Bacteria</taxon>
        <taxon>Bacillati</taxon>
        <taxon>Bacillota</taxon>
        <taxon>Bacilli</taxon>
        <taxon>Bacillales</taxon>
        <taxon>Bacillaceae</taxon>
        <taxon>Bacillus</taxon>
        <taxon>Bacillus cereus group</taxon>
    </lineage>
</organism>
<comment type="caution">
    <text evidence="2">The sequence shown here is derived from an EMBL/GenBank/DDBJ whole genome shotgun (WGS) entry which is preliminary data.</text>
</comment>
<evidence type="ECO:0000256" key="1">
    <source>
        <dbReference type="SAM" id="MobiDB-lite"/>
    </source>
</evidence>